<dbReference type="SUPFAM" id="SSF110296">
    <property type="entry name" value="Oligoxyloglucan reducing end-specific cellobiohydrolase"/>
    <property type="match status" value="1"/>
</dbReference>
<dbReference type="NCBIfam" id="NF045728">
    <property type="entry name" value="glycosyl_F510_1955"/>
    <property type="match status" value="1"/>
</dbReference>
<proteinExistence type="predicted"/>
<dbReference type="OrthoDB" id="9764804at2"/>
<protein>
    <recommendedName>
        <fullName evidence="4">Exo-alpha-sialidase</fullName>
    </recommendedName>
</protein>
<reference evidence="2 3" key="1">
    <citation type="journal article" date="2011" name="J. Bacteriol.">
        <title>Complete genome sequence of Amycolicicoccus subflavus DQS3-9A1T, an actinomycete isolated from crude oil-polluted soil.</title>
        <authorList>
            <person name="Cai M."/>
            <person name="Chen W.M."/>
            <person name="Nie Y."/>
            <person name="Chi C.Q."/>
            <person name="Wang Y.N."/>
            <person name="Tang Y.Q."/>
            <person name="Li G.Y."/>
            <person name="Wu X.L."/>
        </authorList>
    </citation>
    <scope>NUCLEOTIDE SEQUENCE [LARGE SCALE GENOMIC DNA]</scope>
    <source>
        <strain evidence="3">DSM 45089 / DQS3-9A1</strain>
    </source>
</reference>
<dbReference type="HOGENOM" id="CLU_070024_2_0_11"/>
<dbReference type="STRING" id="443218.AS9A_2034"/>
<dbReference type="InterPro" id="IPR054817">
    <property type="entry name" value="Glycosyl_F510_1955-like"/>
</dbReference>
<sequence length="280" mass="29918">MILGRRGALALAAAALVGLSGCSSEQEQERDFDPGIGHIHGLGINPADGELYAGTHYGIFRITESGVARVGDVIQDFMGFAVVGPDHFLASGHPSPDDAEQPINLGLIESTDGGVSWETVSLSGSADFHALEFKHGNVYGYDSTNQQVMVSEDTVTWTGGARFPASDLAVSPVDPAELIATVQRGPARSTDRGRVFEVIDTAPALTLIDWPRENQLFGIDEDGTLYRSRDGGESWEARGSVADPPHAFLATDERHVYVATARAVYQSSDGGTTFSELYEF</sequence>
<name>F6EP17_HOYSD</name>
<dbReference type="Pfam" id="PF02012">
    <property type="entry name" value="BNR"/>
    <property type="match status" value="1"/>
</dbReference>
<dbReference type="EMBL" id="CP002786">
    <property type="protein sequence ID" value="AEF40483.1"/>
    <property type="molecule type" value="Genomic_DNA"/>
</dbReference>
<dbReference type="AlphaFoldDB" id="F6EP17"/>
<feature type="chain" id="PRO_5039530580" description="Exo-alpha-sialidase" evidence="1">
    <location>
        <begin position="26"/>
        <end position="280"/>
    </location>
</feature>
<evidence type="ECO:0000256" key="1">
    <source>
        <dbReference type="SAM" id="SignalP"/>
    </source>
</evidence>
<gene>
    <name evidence="2" type="ordered locus">AS9A_2034</name>
</gene>
<feature type="signal peptide" evidence="1">
    <location>
        <begin position="1"/>
        <end position="25"/>
    </location>
</feature>
<dbReference type="Proteomes" id="UP000009235">
    <property type="component" value="Chromosome"/>
</dbReference>
<dbReference type="CDD" id="cd15482">
    <property type="entry name" value="Sialidase_non-viral"/>
    <property type="match status" value="1"/>
</dbReference>
<dbReference type="InterPro" id="IPR002860">
    <property type="entry name" value="BNR_rpt"/>
</dbReference>
<dbReference type="RefSeq" id="WP_013806832.1">
    <property type="nucleotide sequence ID" value="NC_015564.1"/>
</dbReference>
<evidence type="ECO:0008006" key="4">
    <source>
        <dbReference type="Google" id="ProtNLM"/>
    </source>
</evidence>
<organism evidence="2 3">
    <name type="scientific">Hoyosella subflava (strain DSM 45089 / JCM 17490 / NBRC 109087 / DQS3-9A1)</name>
    <name type="common">Amycolicicoccus subflavus</name>
    <dbReference type="NCBI Taxonomy" id="443218"/>
    <lineage>
        <taxon>Bacteria</taxon>
        <taxon>Bacillati</taxon>
        <taxon>Actinomycetota</taxon>
        <taxon>Actinomycetes</taxon>
        <taxon>Mycobacteriales</taxon>
        <taxon>Hoyosellaceae</taxon>
        <taxon>Hoyosella</taxon>
    </lineage>
</organism>
<dbReference type="Gene3D" id="2.130.10.10">
    <property type="entry name" value="YVTN repeat-like/Quinoprotein amine dehydrogenase"/>
    <property type="match status" value="1"/>
</dbReference>
<dbReference type="eggNOG" id="COG4447">
    <property type="taxonomic scope" value="Bacteria"/>
</dbReference>
<evidence type="ECO:0000313" key="2">
    <source>
        <dbReference type="EMBL" id="AEF40483.1"/>
    </source>
</evidence>
<dbReference type="PROSITE" id="PS51257">
    <property type="entry name" value="PROKAR_LIPOPROTEIN"/>
    <property type="match status" value="1"/>
</dbReference>
<evidence type="ECO:0000313" key="3">
    <source>
        <dbReference type="Proteomes" id="UP000009235"/>
    </source>
</evidence>
<dbReference type="InterPro" id="IPR015943">
    <property type="entry name" value="WD40/YVTN_repeat-like_dom_sf"/>
</dbReference>
<dbReference type="KEGG" id="asd:AS9A_2034"/>
<keyword evidence="1" id="KW-0732">Signal</keyword>
<keyword evidence="3" id="KW-1185">Reference proteome</keyword>
<accession>F6EP17</accession>